<dbReference type="Gene3D" id="3.40.50.10860">
    <property type="entry name" value="Leucine Dehydrogenase, chain A, domain 1"/>
    <property type="match status" value="1"/>
</dbReference>
<dbReference type="InterPro" id="IPR022893">
    <property type="entry name" value="Shikimate_DH_fam"/>
</dbReference>
<feature type="binding site" evidence="8">
    <location>
        <position position="314"/>
    </location>
    <ligand>
        <name>shikimate</name>
        <dbReference type="ChEBI" id="CHEBI:36208"/>
    </ligand>
</feature>
<comment type="catalytic activity">
    <reaction evidence="7 8">
        <text>shikimate + NADP(+) = 3-dehydroshikimate + NADPH + H(+)</text>
        <dbReference type="Rhea" id="RHEA:17737"/>
        <dbReference type="ChEBI" id="CHEBI:15378"/>
        <dbReference type="ChEBI" id="CHEBI:16630"/>
        <dbReference type="ChEBI" id="CHEBI:36208"/>
        <dbReference type="ChEBI" id="CHEBI:57783"/>
        <dbReference type="ChEBI" id="CHEBI:58349"/>
        <dbReference type="EC" id="1.1.1.25"/>
    </reaction>
</comment>
<dbReference type="InterPro" id="IPR001381">
    <property type="entry name" value="DHquinase_I"/>
</dbReference>
<feature type="binding site" evidence="8">
    <location>
        <position position="446"/>
    </location>
    <ligand>
        <name>shikimate</name>
        <dbReference type="ChEBI" id="CHEBI:36208"/>
    </ligand>
</feature>
<gene>
    <name evidence="8 11" type="primary">aroE</name>
    <name evidence="11" type="ORF">WKV44_03085</name>
</gene>
<feature type="binding site" evidence="8">
    <location>
        <position position="467"/>
    </location>
    <ligand>
        <name>NADP(+)</name>
        <dbReference type="ChEBI" id="CHEBI:58349"/>
    </ligand>
</feature>
<evidence type="ECO:0000259" key="10">
    <source>
        <dbReference type="Pfam" id="PF08501"/>
    </source>
</evidence>
<dbReference type="InterPro" id="IPR006151">
    <property type="entry name" value="Shikm_DH/Glu-tRNA_Rdtase"/>
</dbReference>
<name>A0ABU9UAN4_9SPIR</name>
<dbReference type="Gene3D" id="3.20.20.70">
    <property type="entry name" value="Aldolase class I"/>
    <property type="match status" value="1"/>
</dbReference>
<sequence length="486" mass="52168">MAVNVVLSLTSGSVGEALSLIDRYASYCQGIELRADCLASLSCEDISAVSARAKELGLFSILTLRHERDGGFFHASYKEHDRVLSELVSCCSFDFVDVEEWASDSIVSLARSNGSRVIRSAHFFSSMPSDIVSYVEALAAMGDVPKLACMLSSSADFSFFTDSAMQLKSSLSGDYILVGMGEYGFPSRVLASIMGSFITFSSVGTVSAAPGHVSPDVLYSLYRVPSINEGTSIFGIIGNPVLHSMSPGIHNPIFAEKGLDAVYIPFCVDSLEEFFSVADRLNIKGVSVTIPHKQAVIPFLDSCADVVSAVGACNTVVRRGSSWWGTNTDVYGFWSPLEDVLSVSTLASGRRATVIGAGGAARSVVYALVKNGFDVLILNRTVEKAASLAADFSCEYAALDESSCALISSYRSVIVQTTSLGMGNNCVNPLAFYDLQGDEICYDIVYIPKMTPFLSFAEKKGCRIITGDLMLKAQAIEQSRLFCELV</sequence>
<evidence type="ECO:0000256" key="2">
    <source>
        <dbReference type="ARBA" id="ARBA00012962"/>
    </source>
</evidence>
<dbReference type="HAMAP" id="MF_00222">
    <property type="entry name" value="Shikimate_DH_AroE"/>
    <property type="match status" value="1"/>
</dbReference>
<evidence type="ECO:0000256" key="7">
    <source>
        <dbReference type="ARBA" id="ARBA00049442"/>
    </source>
</evidence>
<dbReference type="CDD" id="cd01065">
    <property type="entry name" value="NAD_bind_Shikimate_DH"/>
    <property type="match status" value="1"/>
</dbReference>
<evidence type="ECO:0000256" key="4">
    <source>
        <dbReference type="ARBA" id="ARBA00022857"/>
    </source>
</evidence>
<dbReference type="CDD" id="cd00502">
    <property type="entry name" value="DHQase_I"/>
    <property type="match status" value="1"/>
</dbReference>
<evidence type="ECO:0000256" key="5">
    <source>
        <dbReference type="ARBA" id="ARBA00023002"/>
    </source>
</evidence>
<keyword evidence="3 8" id="KW-0028">Amino-acid biosynthesis</keyword>
<feature type="binding site" evidence="8">
    <location>
        <begin position="244"/>
        <end position="246"/>
    </location>
    <ligand>
        <name>shikimate</name>
        <dbReference type="ChEBI" id="CHEBI:36208"/>
    </ligand>
</feature>
<evidence type="ECO:0000256" key="8">
    <source>
        <dbReference type="HAMAP-Rule" id="MF_00222"/>
    </source>
</evidence>
<feature type="binding site" evidence="8">
    <location>
        <position position="305"/>
    </location>
    <ligand>
        <name>NADP(+)</name>
        <dbReference type="ChEBI" id="CHEBI:58349"/>
    </ligand>
</feature>
<keyword evidence="5 8" id="KW-0560">Oxidoreductase</keyword>
<comment type="subunit">
    <text evidence="8">Homodimer.</text>
</comment>
<feature type="binding site" evidence="8">
    <location>
        <position position="329"/>
    </location>
    <ligand>
        <name>shikimate</name>
        <dbReference type="ChEBI" id="CHEBI:36208"/>
    </ligand>
</feature>
<evidence type="ECO:0000256" key="1">
    <source>
        <dbReference type="ARBA" id="ARBA00004871"/>
    </source>
</evidence>
<comment type="function">
    <text evidence="8">Involved in the biosynthesis of the chorismate, which leads to the biosynthesis of aromatic amino acids. Catalyzes the reversible NADPH linked reduction of 3-dehydroshikimate (DHSA) to yield shikimate (SA).</text>
</comment>
<dbReference type="Gene3D" id="3.40.50.720">
    <property type="entry name" value="NAD(P)-binding Rossmann-like Domain"/>
    <property type="match status" value="1"/>
</dbReference>
<dbReference type="Pfam" id="PF01488">
    <property type="entry name" value="Shikimate_DH"/>
    <property type="match status" value="1"/>
</dbReference>
<dbReference type="InterPro" id="IPR046346">
    <property type="entry name" value="Aminoacid_DH-like_N_sf"/>
</dbReference>
<feature type="binding site" evidence="8">
    <location>
        <begin position="356"/>
        <end position="360"/>
    </location>
    <ligand>
        <name>NADP(+)</name>
        <dbReference type="ChEBI" id="CHEBI:58349"/>
    </ligand>
</feature>
<dbReference type="PANTHER" id="PTHR21089:SF1">
    <property type="entry name" value="BIFUNCTIONAL 3-DEHYDROQUINATE DEHYDRATASE_SHIKIMATE DEHYDROGENASE, CHLOROPLASTIC"/>
    <property type="match status" value="1"/>
</dbReference>
<dbReference type="PANTHER" id="PTHR21089">
    <property type="entry name" value="SHIKIMATE DEHYDROGENASE"/>
    <property type="match status" value="1"/>
</dbReference>
<organism evidence="11 12">
    <name type="scientific">Rarispira pelagica</name>
    <dbReference type="NCBI Taxonomy" id="3141764"/>
    <lineage>
        <taxon>Bacteria</taxon>
        <taxon>Pseudomonadati</taxon>
        <taxon>Spirochaetota</taxon>
        <taxon>Spirochaetia</taxon>
        <taxon>Winmispirales</taxon>
        <taxon>Winmispiraceae</taxon>
        <taxon>Rarispira</taxon>
    </lineage>
</organism>
<dbReference type="InterPro" id="IPR013708">
    <property type="entry name" value="Shikimate_DH-bd_N"/>
</dbReference>
<dbReference type="RefSeq" id="WP_420068969.1">
    <property type="nucleotide sequence ID" value="NZ_JBCHKQ010000001.1"/>
</dbReference>
<dbReference type="InterPro" id="IPR036291">
    <property type="entry name" value="NAD(P)-bd_dom_sf"/>
</dbReference>
<proteinExistence type="inferred from homology"/>
<feature type="binding site" evidence="8">
    <location>
        <position position="289"/>
    </location>
    <ligand>
        <name>shikimate</name>
        <dbReference type="ChEBI" id="CHEBI:36208"/>
    </ligand>
</feature>
<feature type="binding site" evidence="8">
    <location>
        <begin position="379"/>
        <end position="384"/>
    </location>
    <ligand>
        <name>NADP(+)</name>
        <dbReference type="ChEBI" id="CHEBI:58349"/>
    </ligand>
</feature>
<feature type="domain" description="Quinate/shikimate 5-dehydrogenase/glutamyl-tRNA reductase" evidence="9">
    <location>
        <begin position="348"/>
        <end position="411"/>
    </location>
</feature>
<dbReference type="Pfam" id="PF08501">
    <property type="entry name" value="Shikimate_dh_N"/>
    <property type="match status" value="1"/>
</dbReference>
<comment type="pathway">
    <text evidence="1 8">Metabolic intermediate biosynthesis; chorismate biosynthesis; chorismate from D-erythrose 4-phosphate and phosphoenolpyruvate: step 4/7.</text>
</comment>
<comment type="similarity">
    <text evidence="8">Belongs to the shikimate dehydrogenase family.</text>
</comment>
<dbReference type="InterPro" id="IPR011342">
    <property type="entry name" value="Shikimate_DH"/>
</dbReference>
<dbReference type="SUPFAM" id="SSF51569">
    <property type="entry name" value="Aldolase"/>
    <property type="match status" value="1"/>
</dbReference>
<keyword evidence="12" id="KW-1185">Reference proteome</keyword>
<evidence type="ECO:0000256" key="3">
    <source>
        <dbReference type="ARBA" id="ARBA00022605"/>
    </source>
</evidence>
<accession>A0ABU9UAN4</accession>
<dbReference type="SUPFAM" id="SSF53223">
    <property type="entry name" value="Aminoacid dehydrogenase-like, N-terminal domain"/>
    <property type="match status" value="1"/>
</dbReference>
<evidence type="ECO:0000256" key="6">
    <source>
        <dbReference type="ARBA" id="ARBA00023141"/>
    </source>
</evidence>
<dbReference type="NCBIfam" id="TIGR00507">
    <property type="entry name" value="aroE"/>
    <property type="match status" value="1"/>
</dbReference>
<keyword evidence="6 8" id="KW-0057">Aromatic amino acid biosynthesis</keyword>
<dbReference type="EC" id="1.1.1.25" evidence="2 8"/>
<evidence type="ECO:0000313" key="12">
    <source>
        <dbReference type="Proteomes" id="UP001466331"/>
    </source>
</evidence>
<evidence type="ECO:0000313" key="11">
    <source>
        <dbReference type="EMBL" id="MEM5947521.1"/>
    </source>
</evidence>
<dbReference type="EMBL" id="JBCHKQ010000001">
    <property type="protein sequence ID" value="MEM5947521.1"/>
    <property type="molecule type" value="Genomic_DNA"/>
</dbReference>
<keyword evidence="4 8" id="KW-0521">NADP</keyword>
<dbReference type="InterPro" id="IPR013785">
    <property type="entry name" value="Aldolase_TIM"/>
</dbReference>
<dbReference type="SUPFAM" id="SSF51735">
    <property type="entry name" value="NAD(P)-binding Rossmann-fold domains"/>
    <property type="match status" value="1"/>
</dbReference>
<feature type="binding site" evidence="8">
    <location>
        <position position="444"/>
    </location>
    <ligand>
        <name>NADP(+)</name>
        <dbReference type="ChEBI" id="CHEBI:58349"/>
    </ligand>
</feature>
<feature type="binding site" evidence="8">
    <location>
        <position position="474"/>
    </location>
    <ligand>
        <name>shikimate</name>
        <dbReference type="ChEBI" id="CHEBI:36208"/>
    </ligand>
</feature>
<dbReference type="Pfam" id="PF01487">
    <property type="entry name" value="DHquinase_I"/>
    <property type="match status" value="1"/>
</dbReference>
<protein>
    <recommendedName>
        <fullName evidence="2 8">Shikimate dehydrogenase (NADP(+))</fullName>
        <shortName evidence="8">SDH</shortName>
        <ecNumber evidence="2 8">1.1.1.25</ecNumber>
    </recommendedName>
</protein>
<evidence type="ECO:0000259" key="9">
    <source>
        <dbReference type="Pfam" id="PF01488"/>
    </source>
</evidence>
<dbReference type="GO" id="GO:0004764">
    <property type="term" value="F:shikimate 3-dehydrogenase (NADP+) activity"/>
    <property type="evidence" value="ECO:0007669"/>
    <property type="project" value="UniProtKB-EC"/>
</dbReference>
<feature type="active site" description="Proton acceptor" evidence="8">
    <location>
        <position position="293"/>
    </location>
</feature>
<feature type="domain" description="Shikimate dehydrogenase substrate binding N-terminal" evidence="10">
    <location>
        <begin position="236"/>
        <end position="316"/>
    </location>
</feature>
<dbReference type="Proteomes" id="UP001466331">
    <property type="component" value="Unassembled WGS sequence"/>
</dbReference>
<reference evidence="11 12" key="1">
    <citation type="submission" date="2024-03" db="EMBL/GenBank/DDBJ databases">
        <title>Ignisphaera cupida sp. nov., a hyperthermophilic hydrolytic archaeon from a hot spring of Kamchatka, and proposal of Ignisphaeraceae fam. nov.</title>
        <authorList>
            <person name="Podosokorskaya O.A."/>
            <person name="Elcheninov A.G."/>
            <person name="Maltseva A.I."/>
            <person name="Zayulina K.S."/>
            <person name="Novikov A."/>
            <person name="Merkel A.Y."/>
        </authorList>
    </citation>
    <scope>NUCLEOTIDE SEQUENCE [LARGE SCALE GENOMIC DNA]</scope>
    <source>
        <strain evidence="11 12">38H-sp</strain>
    </source>
</reference>
<comment type="caution">
    <text evidence="11">The sequence shown here is derived from an EMBL/GenBank/DDBJ whole genome shotgun (WGS) entry which is preliminary data.</text>
</comment>